<dbReference type="RefSeq" id="WP_132597547.1">
    <property type="nucleotide sequence ID" value="NZ_SMKO01000069.1"/>
</dbReference>
<evidence type="ECO:0000313" key="3">
    <source>
        <dbReference type="Proteomes" id="UP000295258"/>
    </source>
</evidence>
<sequence>MRARNPRRSRAIAIASGVLAFLAATVSGGGTAAAGAACASGTFCIYRQADYCCTAFQITPAPSGTCQTLSTSYWSYINKRSIEGYFYSTTNCTAGSVRAVNHGSQANIGFGARSFKHACVSCRTAHGSG</sequence>
<comment type="caution">
    <text evidence="2">The sequence shown here is derived from an EMBL/GenBank/DDBJ whole genome shotgun (WGS) entry which is preliminary data.</text>
</comment>
<feature type="signal peptide" evidence="1">
    <location>
        <begin position="1"/>
        <end position="32"/>
    </location>
</feature>
<dbReference type="Proteomes" id="UP000295258">
    <property type="component" value="Unassembled WGS sequence"/>
</dbReference>
<gene>
    <name evidence="2" type="ORF">E1292_24450</name>
</gene>
<accession>A0A4R4VAD4</accession>
<keyword evidence="3" id="KW-1185">Reference proteome</keyword>
<keyword evidence="1" id="KW-0732">Signal</keyword>
<reference evidence="2 3" key="1">
    <citation type="submission" date="2019-03" db="EMBL/GenBank/DDBJ databases">
        <title>Draft genome sequences of novel Actinobacteria.</title>
        <authorList>
            <person name="Sahin N."/>
            <person name="Ay H."/>
            <person name="Saygin H."/>
        </authorList>
    </citation>
    <scope>NUCLEOTIDE SEQUENCE [LARGE SCALE GENOMIC DNA]</scope>
    <source>
        <strain evidence="2 3">KC310</strain>
    </source>
</reference>
<evidence type="ECO:0000256" key="1">
    <source>
        <dbReference type="SAM" id="SignalP"/>
    </source>
</evidence>
<protein>
    <submittedName>
        <fullName evidence="2">Uncharacterized protein</fullName>
    </submittedName>
</protein>
<evidence type="ECO:0000313" key="2">
    <source>
        <dbReference type="EMBL" id="TDD02062.1"/>
    </source>
</evidence>
<proteinExistence type="predicted"/>
<name>A0A4R4VAD4_9ACTN</name>
<dbReference type="EMBL" id="SMKO01000069">
    <property type="protein sequence ID" value="TDD02062.1"/>
    <property type="molecule type" value="Genomic_DNA"/>
</dbReference>
<feature type="chain" id="PRO_5020320379" evidence="1">
    <location>
        <begin position="33"/>
        <end position="129"/>
    </location>
</feature>
<dbReference type="AlphaFoldDB" id="A0A4R4VAD4"/>
<organism evidence="2 3">
    <name type="scientific">Nonomuraea deserti</name>
    <dbReference type="NCBI Taxonomy" id="1848322"/>
    <lineage>
        <taxon>Bacteria</taxon>
        <taxon>Bacillati</taxon>
        <taxon>Actinomycetota</taxon>
        <taxon>Actinomycetes</taxon>
        <taxon>Streptosporangiales</taxon>
        <taxon>Streptosporangiaceae</taxon>
        <taxon>Nonomuraea</taxon>
    </lineage>
</organism>